<dbReference type="PANTHER" id="PTHR43078">
    <property type="entry name" value="UDP-GLUCURONIC ACID DECARBOXYLASE-RELATED"/>
    <property type="match status" value="1"/>
</dbReference>
<name>A0A955LGH1_UNCKA</name>
<evidence type="ECO:0000256" key="3">
    <source>
        <dbReference type="ARBA" id="ARBA00023027"/>
    </source>
</evidence>
<evidence type="ECO:0000256" key="5">
    <source>
        <dbReference type="SAM" id="MobiDB-lite"/>
    </source>
</evidence>
<dbReference type="InterPro" id="IPR001509">
    <property type="entry name" value="Epimerase_deHydtase"/>
</dbReference>
<keyword evidence="3" id="KW-0520">NAD</keyword>
<dbReference type="Pfam" id="PF01370">
    <property type="entry name" value="Epimerase"/>
    <property type="match status" value="1"/>
</dbReference>
<evidence type="ECO:0000313" key="8">
    <source>
        <dbReference type="EMBL" id="MCA9390124.1"/>
    </source>
</evidence>
<dbReference type="InterPro" id="IPR025101">
    <property type="entry name" value="DUF4012"/>
</dbReference>
<dbReference type="Gene3D" id="3.40.50.720">
    <property type="entry name" value="NAD(P)-binding Rossmann-like Domain"/>
    <property type="match status" value="1"/>
</dbReference>
<proteinExistence type="predicted"/>
<dbReference type="InterPro" id="IPR044516">
    <property type="entry name" value="UXS-like"/>
</dbReference>
<feature type="compositionally biased region" description="Basic and acidic residues" evidence="5">
    <location>
        <begin position="340"/>
        <end position="352"/>
    </location>
</feature>
<keyword evidence="6" id="KW-1133">Transmembrane helix</keyword>
<dbReference type="GO" id="GO:0070403">
    <property type="term" value="F:NAD+ binding"/>
    <property type="evidence" value="ECO:0007669"/>
    <property type="project" value="InterPro"/>
</dbReference>
<feature type="domain" description="NAD-dependent epimerase/dehydratase" evidence="7">
    <location>
        <begin position="6"/>
        <end position="214"/>
    </location>
</feature>
<evidence type="ECO:0000256" key="4">
    <source>
        <dbReference type="ARBA" id="ARBA00023239"/>
    </source>
</evidence>
<dbReference type="GO" id="GO:0048040">
    <property type="term" value="F:UDP-glucuronate decarboxylase activity"/>
    <property type="evidence" value="ECO:0007669"/>
    <property type="project" value="TreeGrafter"/>
</dbReference>
<evidence type="ECO:0000256" key="1">
    <source>
        <dbReference type="ARBA" id="ARBA00001911"/>
    </source>
</evidence>
<comment type="caution">
    <text evidence="8">The sequence shown here is derived from an EMBL/GenBank/DDBJ whole genome shotgun (WGS) entry which is preliminary data.</text>
</comment>
<evidence type="ECO:0000313" key="9">
    <source>
        <dbReference type="Proteomes" id="UP000701698"/>
    </source>
</evidence>
<evidence type="ECO:0000256" key="2">
    <source>
        <dbReference type="ARBA" id="ARBA00022793"/>
    </source>
</evidence>
<keyword evidence="2" id="KW-0210">Decarboxylase</keyword>
<keyword evidence="6" id="KW-0812">Transmembrane</keyword>
<dbReference type="Proteomes" id="UP000701698">
    <property type="component" value="Unassembled WGS sequence"/>
</dbReference>
<evidence type="ECO:0000256" key="6">
    <source>
        <dbReference type="SAM" id="Phobius"/>
    </source>
</evidence>
<feature type="compositionally biased region" description="Acidic residues" evidence="5">
    <location>
        <begin position="354"/>
        <end position="367"/>
    </location>
</feature>
<dbReference type="SUPFAM" id="SSF51735">
    <property type="entry name" value="NAD(P)-binding Rossmann-fold domains"/>
    <property type="match status" value="1"/>
</dbReference>
<keyword evidence="6" id="KW-0472">Membrane</keyword>
<evidence type="ECO:0000259" key="7">
    <source>
        <dbReference type="Pfam" id="PF01370"/>
    </source>
</evidence>
<sequence length="1039" mass="116354">MTNKKVLIAGVAGFLGSHLADSLIASGLKVVGIDDWTTGNKENIKHLKGNSLFDFIETNINQKIPDALFDEEWVAIIHTANTEVTMPGTRMELNELLSNSFGVKNLLDLALRTKSRFVLTSTIDLYRGLASRTSVSHYFEDSEVSSILSYAEAKRYAEALCQEYATIYGMDIRIARLSETYGPRMNLNTPSLLSRLITAGLKGESLALEEIGSRMLYATYYSDVVFGLNKLAVRDDISLRDGIFYLVNDEQISVISVVLTIKELSPEQVSIEFLPRVEQPLFELPDIDLSRSRNELYWESKVSLRDGIKRTFEFFSEHAEYLKQEKPLPVKALQVEEESQNNKESPKKKVEPVEIPEAESEPQPQVEEELVQDIIEDSTEKLEAPALEEPHDTPQLKSPSRWLSLKNRTPHFPIKGVSTKKHKTNRIKLIILIVLLAVGSWFIGLPVVGILGNALLTKYHVSRAQSALESAHFQSASQQLDAATSSLENVHTYWGKTGWFWTILRQHDSYDTVSQVIEAGNTAIKASYWGVNFVNDTQPWWGPLVRGEDAIEYSQERSPERLAKSELSWRFFRQNIELSNQIYAQTLNKPLFRLVRNGVNDSFVLLQKAEAFTKLDSESWNYLPQWLGYQGPQNAVILLQNNHEIRAGGGFIGSYALVTLENGVVSKLLIDDIYNPDGQLDQDILKTLSPAPDPVKTYFKTEGLGLRDSNWWPHFPQTGSQFARLYKEATGINPQWIIGIDLKVVEDLLSVVGSITLPGTNEPVEPSSLFEKAEIASEVNFEPGSRGKKDFLTEVAQQIWLSLFPLPEDKLASVASSFISNVLGGDIQAYATVSEWQDVIENTAIAGAIPQTSGDYLSVISSNVGGNKANYWVTRTEDYSIFVDRNGKLRAKLTIFFNHSGETESWPNGLYRDYLRVYVPEGAVLAEATGFSGESETYTEFGKTVFAGLVEVPVNNSQEITLSYALPDSITLSANSPYTLYVDGQVGLSTEMFTLRMGLPLYLKYANASPSAKIDDDQLVWEKDINNFETFFVTVSEQQ</sequence>
<accession>A0A955LGH1</accession>
<dbReference type="AlphaFoldDB" id="A0A955LGH1"/>
<protein>
    <submittedName>
        <fullName evidence="8">DUF4012 domain-containing protein</fullName>
    </submittedName>
</protein>
<keyword evidence="4" id="KW-0456">Lyase</keyword>
<dbReference type="GO" id="GO:0042732">
    <property type="term" value="P:D-xylose metabolic process"/>
    <property type="evidence" value="ECO:0007669"/>
    <property type="project" value="InterPro"/>
</dbReference>
<comment type="cofactor">
    <cofactor evidence="1">
        <name>NAD(+)</name>
        <dbReference type="ChEBI" id="CHEBI:57540"/>
    </cofactor>
</comment>
<feature type="transmembrane region" description="Helical" evidence="6">
    <location>
        <begin position="429"/>
        <end position="456"/>
    </location>
</feature>
<dbReference type="GO" id="GO:0005737">
    <property type="term" value="C:cytoplasm"/>
    <property type="evidence" value="ECO:0007669"/>
    <property type="project" value="TreeGrafter"/>
</dbReference>
<organism evidence="8 9">
    <name type="scientific">candidate division WWE3 bacterium</name>
    <dbReference type="NCBI Taxonomy" id="2053526"/>
    <lineage>
        <taxon>Bacteria</taxon>
        <taxon>Katanobacteria</taxon>
    </lineage>
</organism>
<dbReference type="EMBL" id="JAGQKX010000034">
    <property type="protein sequence ID" value="MCA9390124.1"/>
    <property type="molecule type" value="Genomic_DNA"/>
</dbReference>
<dbReference type="Pfam" id="PF13196">
    <property type="entry name" value="DUF4012"/>
    <property type="match status" value="1"/>
</dbReference>
<gene>
    <name evidence="8" type="ORF">KC571_01865</name>
</gene>
<dbReference type="PANTHER" id="PTHR43078:SF6">
    <property type="entry name" value="UDP-GLUCURONIC ACID DECARBOXYLASE 1"/>
    <property type="match status" value="1"/>
</dbReference>
<reference evidence="8" key="2">
    <citation type="journal article" date="2021" name="Microbiome">
        <title>Successional dynamics and alternative stable states in a saline activated sludge microbial community over 9 years.</title>
        <authorList>
            <person name="Wang Y."/>
            <person name="Ye J."/>
            <person name="Ju F."/>
            <person name="Liu L."/>
            <person name="Boyd J.A."/>
            <person name="Deng Y."/>
            <person name="Parks D.H."/>
            <person name="Jiang X."/>
            <person name="Yin X."/>
            <person name="Woodcroft B.J."/>
            <person name="Tyson G.W."/>
            <person name="Hugenholtz P."/>
            <person name="Polz M.F."/>
            <person name="Zhang T."/>
        </authorList>
    </citation>
    <scope>NUCLEOTIDE SEQUENCE</scope>
    <source>
        <strain evidence="8">HKST-UBA01</strain>
    </source>
</reference>
<reference evidence="8" key="1">
    <citation type="submission" date="2020-04" db="EMBL/GenBank/DDBJ databases">
        <authorList>
            <person name="Zhang T."/>
        </authorList>
    </citation>
    <scope>NUCLEOTIDE SEQUENCE</scope>
    <source>
        <strain evidence="8">HKST-UBA01</strain>
    </source>
</reference>
<feature type="region of interest" description="Disordered" evidence="5">
    <location>
        <begin position="335"/>
        <end position="367"/>
    </location>
</feature>
<dbReference type="InterPro" id="IPR036291">
    <property type="entry name" value="NAD(P)-bd_dom_sf"/>
</dbReference>